<keyword evidence="2" id="KW-0812">Transmembrane</keyword>
<dbReference type="EMBL" id="UYRR01034564">
    <property type="protein sequence ID" value="VDK61429.1"/>
    <property type="molecule type" value="Genomic_DNA"/>
</dbReference>
<protein>
    <submittedName>
        <fullName evidence="5">DUF2052 domain-containing protein</fullName>
    </submittedName>
</protein>
<keyword evidence="2" id="KW-1133">Transmembrane helix</keyword>
<reference evidence="5" key="1">
    <citation type="submission" date="2017-02" db="UniProtKB">
        <authorList>
            <consortium name="WormBaseParasite"/>
        </authorList>
    </citation>
    <scope>IDENTIFICATION</scope>
</reference>
<gene>
    <name evidence="3" type="ORF">ASIM_LOCUS17778</name>
</gene>
<reference evidence="3 4" key="2">
    <citation type="submission" date="2018-11" db="EMBL/GenBank/DDBJ databases">
        <authorList>
            <consortium name="Pathogen Informatics"/>
        </authorList>
    </citation>
    <scope>NUCLEOTIDE SEQUENCE [LARGE SCALE GENOMIC DNA]</scope>
</reference>
<evidence type="ECO:0000313" key="4">
    <source>
        <dbReference type="Proteomes" id="UP000267096"/>
    </source>
</evidence>
<evidence type="ECO:0000256" key="1">
    <source>
        <dbReference type="SAM" id="MobiDB-lite"/>
    </source>
</evidence>
<evidence type="ECO:0000313" key="5">
    <source>
        <dbReference type="WBParaSite" id="ASIM_0001837701-mRNA-1"/>
    </source>
</evidence>
<keyword evidence="2" id="KW-0472">Membrane</keyword>
<organism evidence="5">
    <name type="scientific">Anisakis simplex</name>
    <name type="common">Herring worm</name>
    <dbReference type="NCBI Taxonomy" id="6269"/>
    <lineage>
        <taxon>Eukaryota</taxon>
        <taxon>Metazoa</taxon>
        <taxon>Ecdysozoa</taxon>
        <taxon>Nematoda</taxon>
        <taxon>Chromadorea</taxon>
        <taxon>Rhabditida</taxon>
        <taxon>Spirurina</taxon>
        <taxon>Ascaridomorpha</taxon>
        <taxon>Ascaridoidea</taxon>
        <taxon>Anisakidae</taxon>
        <taxon>Anisakis</taxon>
        <taxon>Anisakis simplex complex</taxon>
    </lineage>
</organism>
<dbReference type="AlphaFoldDB" id="A0A0M3KBN0"/>
<accession>A0A0M3KBN0</accession>
<dbReference type="WBParaSite" id="ASIM_0001837701-mRNA-1">
    <property type="protein sequence ID" value="ASIM_0001837701-mRNA-1"/>
    <property type="gene ID" value="ASIM_0001837701"/>
</dbReference>
<keyword evidence="4" id="KW-1185">Reference proteome</keyword>
<feature type="region of interest" description="Disordered" evidence="1">
    <location>
        <begin position="1"/>
        <end position="23"/>
    </location>
</feature>
<sequence length="122" mass="13804">MVQHNPIIDYENDEEEPSEKGSNVMHVRNIPVASVQAHPPHHTDRYNILFDGDKDLIAISHDDYINVEYEGDIDEDDEWNVKDPNEKHRALDKAKENSASISCASFVLSSVLSILLTSVIFT</sequence>
<name>A0A0M3KBN0_ANISI</name>
<evidence type="ECO:0000313" key="3">
    <source>
        <dbReference type="EMBL" id="VDK61429.1"/>
    </source>
</evidence>
<evidence type="ECO:0000256" key="2">
    <source>
        <dbReference type="SAM" id="Phobius"/>
    </source>
</evidence>
<proteinExistence type="predicted"/>
<feature type="transmembrane region" description="Helical" evidence="2">
    <location>
        <begin position="99"/>
        <end position="121"/>
    </location>
</feature>
<dbReference type="Proteomes" id="UP000267096">
    <property type="component" value="Unassembled WGS sequence"/>
</dbReference>